<keyword evidence="7" id="KW-0862">Zinc</keyword>
<dbReference type="EMBL" id="JAUSTY010000020">
    <property type="protein sequence ID" value="MDQ0167832.1"/>
    <property type="molecule type" value="Genomic_DNA"/>
</dbReference>
<keyword evidence="4 13" id="KW-0645">Protease</keyword>
<evidence type="ECO:0000313" key="13">
    <source>
        <dbReference type="EMBL" id="MDQ0167832.1"/>
    </source>
</evidence>
<keyword evidence="14" id="KW-1185">Reference proteome</keyword>
<evidence type="ECO:0000256" key="10">
    <source>
        <dbReference type="ARBA" id="ARBA00023136"/>
    </source>
</evidence>
<feature type="transmembrane region" description="Helical" evidence="11">
    <location>
        <begin position="114"/>
        <end position="135"/>
    </location>
</feature>
<sequence>MDYMVIISLFIITLPVASIIHEWGHFIGARLLGVQVERVHIGTGAHFFKWKQGSTEFQYNWNCFLGGYYILDNEESYPRWKRMIIIFAGSTTSLLVYIIAFLVDYFFITVNGTFWGNWFYIFMVVNAYMGVIQLFPFRKDVSLKEAGHPSDGLNLTRLIVNKKGGGNK</sequence>
<dbReference type="PANTHER" id="PTHR42837:SF2">
    <property type="entry name" value="MEMBRANE METALLOPROTEASE ARASP2, CHLOROPLASTIC-RELATED"/>
    <property type="match status" value="1"/>
</dbReference>
<protein>
    <submittedName>
        <fullName evidence="13">Membrane-associated protease RseP (Regulator of RpoE activity)</fullName>
    </submittedName>
</protein>
<evidence type="ECO:0000256" key="2">
    <source>
        <dbReference type="ARBA" id="ARBA00004141"/>
    </source>
</evidence>
<dbReference type="RefSeq" id="WP_307397068.1">
    <property type="nucleotide sequence ID" value="NZ_BAAADK010000049.1"/>
</dbReference>
<keyword evidence="6" id="KW-0378">Hydrolase</keyword>
<evidence type="ECO:0000256" key="9">
    <source>
        <dbReference type="ARBA" id="ARBA00023049"/>
    </source>
</evidence>
<dbReference type="Pfam" id="PF02163">
    <property type="entry name" value="Peptidase_M50"/>
    <property type="match status" value="1"/>
</dbReference>
<evidence type="ECO:0000256" key="5">
    <source>
        <dbReference type="ARBA" id="ARBA00022692"/>
    </source>
</evidence>
<keyword evidence="10 11" id="KW-0472">Membrane</keyword>
<evidence type="ECO:0000256" key="11">
    <source>
        <dbReference type="SAM" id="Phobius"/>
    </source>
</evidence>
<evidence type="ECO:0000259" key="12">
    <source>
        <dbReference type="Pfam" id="PF02163"/>
    </source>
</evidence>
<evidence type="ECO:0000256" key="3">
    <source>
        <dbReference type="ARBA" id="ARBA00007931"/>
    </source>
</evidence>
<evidence type="ECO:0000256" key="1">
    <source>
        <dbReference type="ARBA" id="ARBA00001947"/>
    </source>
</evidence>
<dbReference type="Proteomes" id="UP001235840">
    <property type="component" value="Unassembled WGS sequence"/>
</dbReference>
<comment type="similarity">
    <text evidence="3">Belongs to the peptidase M50B family.</text>
</comment>
<gene>
    <name evidence="13" type="ORF">J2S11_003761</name>
</gene>
<comment type="cofactor">
    <cofactor evidence="1">
        <name>Zn(2+)</name>
        <dbReference type="ChEBI" id="CHEBI:29105"/>
    </cofactor>
</comment>
<dbReference type="InterPro" id="IPR008915">
    <property type="entry name" value="Peptidase_M50"/>
</dbReference>
<accession>A0ABT9W3M4</accession>
<evidence type="ECO:0000256" key="7">
    <source>
        <dbReference type="ARBA" id="ARBA00022833"/>
    </source>
</evidence>
<dbReference type="GO" id="GO:0006508">
    <property type="term" value="P:proteolysis"/>
    <property type="evidence" value="ECO:0007669"/>
    <property type="project" value="UniProtKB-KW"/>
</dbReference>
<dbReference type="PANTHER" id="PTHR42837">
    <property type="entry name" value="REGULATOR OF SIGMA-E PROTEASE RSEP"/>
    <property type="match status" value="1"/>
</dbReference>
<reference evidence="13 14" key="1">
    <citation type="submission" date="2023-07" db="EMBL/GenBank/DDBJ databases">
        <title>Genomic Encyclopedia of Type Strains, Phase IV (KMG-IV): sequencing the most valuable type-strain genomes for metagenomic binning, comparative biology and taxonomic classification.</title>
        <authorList>
            <person name="Goeker M."/>
        </authorList>
    </citation>
    <scope>NUCLEOTIDE SEQUENCE [LARGE SCALE GENOMIC DNA]</scope>
    <source>
        <strain evidence="13 14">DSM 12751</strain>
    </source>
</reference>
<keyword evidence="5 11" id="KW-0812">Transmembrane</keyword>
<dbReference type="InterPro" id="IPR004387">
    <property type="entry name" value="Pept_M50_Zn"/>
</dbReference>
<evidence type="ECO:0000256" key="6">
    <source>
        <dbReference type="ARBA" id="ARBA00022801"/>
    </source>
</evidence>
<proteinExistence type="inferred from homology"/>
<organism evidence="13 14">
    <name type="scientific">Caldalkalibacillus horti</name>
    <dbReference type="NCBI Taxonomy" id="77523"/>
    <lineage>
        <taxon>Bacteria</taxon>
        <taxon>Bacillati</taxon>
        <taxon>Bacillota</taxon>
        <taxon>Bacilli</taxon>
        <taxon>Bacillales</taxon>
        <taxon>Bacillaceae</taxon>
        <taxon>Caldalkalibacillus</taxon>
    </lineage>
</organism>
<keyword evidence="8 11" id="KW-1133">Transmembrane helix</keyword>
<keyword evidence="9" id="KW-0482">Metalloprotease</keyword>
<feature type="transmembrane region" description="Helical" evidence="11">
    <location>
        <begin position="6"/>
        <end position="24"/>
    </location>
</feature>
<comment type="subcellular location">
    <subcellularLocation>
        <location evidence="2">Membrane</location>
        <topology evidence="2">Multi-pass membrane protein</topology>
    </subcellularLocation>
</comment>
<evidence type="ECO:0000313" key="14">
    <source>
        <dbReference type="Proteomes" id="UP001235840"/>
    </source>
</evidence>
<name>A0ABT9W3M4_9BACI</name>
<evidence type="ECO:0000256" key="8">
    <source>
        <dbReference type="ARBA" id="ARBA00022989"/>
    </source>
</evidence>
<feature type="transmembrane region" description="Helical" evidence="11">
    <location>
        <begin position="84"/>
        <end position="108"/>
    </location>
</feature>
<comment type="caution">
    <text evidence="13">The sequence shown here is derived from an EMBL/GenBank/DDBJ whole genome shotgun (WGS) entry which is preliminary data.</text>
</comment>
<evidence type="ECO:0000256" key="4">
    <source>
        <dbReference type="ARBA" id="ARBA00022670"/>
    </source>
</evidence>
<dbReference type="GO" id="GO:0008233">
    <property type="term" value="F:peptidase activity"/>
    <property type="evidence" value="ECO:0007669"/>
    <property type="project" value="UniProtKB-KW"/>
</dbReference>
<feature type="domain" description="Peptidase M50" evidence="12">
    <location>
        <begin position="10"/>
        <end position="109"/>
    </location>
</feature>